<evidence type="ECO:0000313" key="18">
    <source>
        <dbReference type="EMBL" id="MCY9594216.1"/>
    </source>
</evidence>
<keyword evidence="10 18" id="KW-0418">Kinase</keyword>
<dbReference type="SMART" id="SM00388">
    <property type="entry name" value="HisKA"/>
    <property type="match status" value="1"/>
</dbReference>
<evidence type="ECO:0000256" key="5">
    <source>
        <dbReference type="ARBA" id="ARBA00022475"/>
    </source>
</evidence>
<dbReference type="RefSeq" id="WP_042228169.1">
    <property type="nucleotide sequence ID" value="NZ_CP026520.1"/>
</dbReference>
<evidence type="ECO:0000259" key="17">
    <source>
        <dbReference type="PROSITE" id="PS50885"/>
    </source>
</evidence>
<dbReference type="Gene3D" id="1.10.287.130">
    <property type="match status" value="1"/>
</dbReference>
<evidence type="ECO:0000256" key="4">
    <source>
        <dbReference type="ARBA" id="ARBA00012438"/>
    </source>
</evidence>
<evidence type="ECO:0000256" key="7">
    <source>
        <dbReference type="ARBA" id="ARBA00022679"/>
    </source>
</evidence>
<dbReference type="InterPro" id="IPR036890">
    <property type="entry name" value="HATPase_C_sf"/>
</dbReference>
<reference evidence="18 21" key="2">
    <citation type="submission" date="2022-05" db="EMBL/GenBank/DDBJ databases">
        <title>Genome Sequencing of Bee-Associated Microbes.</title>
        <authorList>
            <person name="Dunlap C."/>
        </authorList>
    </citation>
    <scope>NUCLEOTIDE SEQUENCE [LARGE SCALE GENOMIC DNA]</scope>
    <source>
        <strain evidence="18 21">NRRL B-23120</strain>
    </source>
</reference>
<dbReference type="InterPro" id="IPR004358">
    <property type="entry name" value="Sig_transdc_His_kin-like_C"/>
</dbReference>
<dbReference type="AlphaFoldDB" id="A0A410WW14"/>
<feature type="domain" description="HAMP" evidence="17">
    <location>
        <begin position="211"/>
        <end position="263"/>
    </location>
</feature>
<keyword evidence="13" id="KW-0902">Two-component regulatory system</keyword>
<dbReference type="PANTHER" id="PTHR45436">
    <property type="entry name" value="SENSOR HISTIDINE KINASE YKOH"/>
    <property type="match status" value="1"/>
</dbReference>
<dbReference type="SMART" id="SM00387">
    <property type="entry name" value="HATPase_c"/>
    <property type="match status" value="1"/>
</dbReference>
<dbReference type="EMBL" id="JAMDMJ010000001">
    <property type="protein sequence ID" value="MCY9594216.1"/>
    <property type="molecule type" value="Genomic_DNA"/>
</dbReference>
<feature type="domain" description="Histidine kinase" evidence="16">
    <location>
        <begin position="271"/>
        <end position="491"/>
    </location>
</feature>
<keyword evidence="9" id="KW-0547">Nucleotide-binding</keyword>
<feature type="transmembrane region" description="Helical" evidence="15">
    <location>
        <begin position="20"/>
        <end position="44"/>
    </location>
</feature>
<proteinExistence type="predicted"/>
<feature type="transmembrane region" description="Helical" evidence="15">
    <location>
        <begin position="186"/>
        <end position="209"/>
    </location>
</feature>
<evidence type="ECO:0000256" key="1">
    <source>
        <dbReference type="ARBA" id="ARBA00000085"/>
    </source>
</evidence>
<evidence type="ECO:0000256" key="15">
    <source>
        <dbReference type="SAM" id="Phobius"/>
    </source>
</evidence>
<dbReference type="SUPFAM" id="SSF158472">
    <property type="entry name" value="HAMP domain-like"/>
    <property type="match status" value="1"/>
</dbReference>
<dbReference type="Pfam" id="PF02518">
    <property type="entry name" value="HATPase_c"/>
    <property type="match status" value="1"/>
</dbReference>
<dbReference type="SMART" id="SM00304">
    <property type="entry name" value="HAMP"/>
    <property type="match status" value="1"/>
</dbReference>
<evidence type="ECO:0000256" key="9">
    <source>
        <dbReference type="ARBA" id="ARBA00022741"/>
    </source>
</evidence>
<evidence type="ECO:0000256" key="10">
    <source>
        <dbReference type="ARBA" id="ARBA00022777"/>
    </source>
</evidence>
<dbReference type="EMBL" id="CP026520">
    <property type="protein sequence ID" value="QAV18520.1"/>
    <property type="molecule type" value="Genomic_DNA"/>
</dbReference>
<dbReference type="InterPro" id="IPR003660">
    <property type="entry name" value="HAMP_dom"/>
</dbReference>
<dbReference type="GO" id="GO:0005886">
    <property type="term" value="C:plasma membrane"/>
    <property type="evidence" value="ECO:0007669"/>
    <property type="project" value="UniProtKB-SubCell"/>
</dbReference>
<evidence type="ECO:0000256" key="3">
    <source>
        <dbReference type="ARBA" id="ARBA00004651"/>
    </source>
</evidence>
<dbReference type="EC" id="2.7.13.3" evidence="4"/>
<comment type="catalytic activity">
    <reaction evidence="1">
        <text>ATP + protein L-histidine = ADP + protein N-phospho-L-histidine.</text>
        <dbReference type="EC" id="2.7.13.3"/>
    </reaction>
</comment>
<dbReference type="Gene3D" id="6.10.340.10">
    <property type="match status" value="1"/>
</dbReference>
<dbReference type="InterPro" id="IPR005467">
    <property type="entry name" value="His_kinase_dom"/>
</dbReference>
<protein>
    <recommendedName>
        <fullName evidence="4">histidine kinase</fullName>
        <ecNumber evidence="4">2.7.13.3</ecNumber>
    </recommendedName>
</protein>
<dbReference type="Pfam" id="PF00672">
    <property type="entry name" value="HAMP"/>
    <property type="match status" value="1"/>
</dbReference>
<dbReference type="Pfam" id="PF00512">
    <property type="entry name" value="HisKA"/>
    <property type="match status" value="1"/>
</dbReference>
<evidence type="ECO:0000256" key="13">
    <source>
        <dbReference type="ARBA" id="ARBA00023012"/>
    </source>
</evidence>
<evidence type="ECO:0000313" key="20">
    <source>
        <dbReference type="Proteomes" id="UP000288943"/>
    </source>
</evidence>
<keyword evidence="7" id="KW-0808">Transferase</keyword>
<evidence type="ECO:0000259" key="16">
    <source>
        <dbReference type="PROSITE" id="PS50109"/>
    </source>
</evidence>
<dbReference type="PRINTS" id="PR00344">
    <property type="entry name" value="BCTRLSENSOR"/>
</dbReference>
<dbReference type="InterPro" id="IPR003661">
    <property type="entry name" value="HisK_dim/P_dom"/>
</dbReference>
<evidence type="ECO:0000256" key="6">
    <source>
        <dbReference type="ARBA" id="ARBA00022553"/>
    </source>
</evidence>
<sequence length="509" mass="57097">MRRAERLLEFWRGRFGSLYLRVFLLFLAVCVLFFVGLALFWNMYFQNFFYKDKQEFLKKGYVEVTKLLAPFQEGTLSTRELRMATRIVARGVNGRIFLVDGKGVILNGSTEYETFKLPPTLEKSLGSGLEGKSGFLFDQPPSERHPGDKRPMDTLLTYYAPAQIGGETIVVFLQVPVAEIRQTISVIRLIILLPLLFSLLAVGLLLYFISRRMTAPLKQMNELATAIEQGDLSLRVPVTSKDEVGELAESFNRVVDRLQEWEGTRQEFLAQVSHELRSPLTSLRGLISAMRDGIIEPDKYGHYFRICESEVRRLERLVQELLDLARIQNGAGLRELKPVDMVAQTGEVLDVMREIFARKRLELSERVDVPAGEGLFASLDADRYAQIVHNLLYNAVQFTPEGGAVKVRLERKADKAVLTVSDTGIGMTAEEIQRIWEKFHKVDRTRGGTTEGVGLGLTIVKHLVEAMNGRITVQSRPGEGTSFYVEFARVNGNGGYPGGIPGNPDSSAG</sequence>
<dbReference type="KEGG" id="pchi:PC41400_12895"/>
<reference evidence="19 20" key="1">
    <citation type="submission" date="2018-01" db="EMBL/GenBank/DDBJ databases">
        <title>The whole genome sequencing and assembly of Paenibacillus chitinolyticus KCCM 41400 strain.</title>
        <authorList>
            <person name="Kim J.-Y."/>
            <person name="Park M.-K."/>
            <person name="Lee Y.-J."/>
            <person name="Yi H."/>
            <person name="Bahn Y.-S."/>
            <person name="Kim J.F."/>
            <person name="Lee D.-W."/>
        </authorList>
    </citation>
    <scope>NUCLEOTIDE SEQUENCE [LARGE SCALE GENOMIC DNA]</scope>
    <source>
        <strain evidence="19 20">KCCM 41400</strain>
    </source>
</reference>
<dbReference type="OrthoDB" id="9813151at2"/>
<dbReference type="GO" id="GO:0005524">
    <property type="term" value="F:ATP binding"/>
    <property type="evidence" value="ECO:0007669"/>
    <property type="project" value="UniProtKB-KW"/>
</dbReference>
<keyword evidence="11" id="KW-0067">ATP-binding</keyword>
<keyword evidence="8 15" id="KW-0812">Transmembrane</keyword>
<dbReference type="InterPro" id="IPR003594">
    <property type="entry name" value="HATPase_dom"/>
</dbReference>
<keyword evidence="6" id="KW-0597">Phosphoprotein</keyword>
<dbReference type="PROSITE" id="PS50885">
    <property type="entry name" value="HAMP"/>
    <property type="match status" value="1"/>
</dbReference>
<keyword evidence="14 15" id="KW-0472">Membrane</keyword>
<evidence type="ECO:0000256" key="12">
    <source>
        <dbReference type="ARBA" id="ARBA00022989"/>
    </source>
</evidence>
<dbReference type="SUPFAM" id="SSF55874">
    <property type="entry name" value="ATPase domain of HSP90 chaperone/DNA topoisomerase II/histidine kinase"/>
    <property type="match status" value="1"/>
</dbReference>
<dbReference type="GO" id="GO:0000155">
    <property type="term" value="F:phosphorelay sensor kinase activity"/>
    <property type="evidence" value="ECO:0007669"/>
    <property type="project" value="InterPro"/>
</dbReference>
<gene>
    <name evidence="18" type="ORF">M5X16_00285</name>
    <name evidence="19" type="ORF">PC41400_12895</name>
</gene>
<dbReference type="Proteomes" id="UP001527202">
    <property type="component" value="Unassembled WGS sequence"/>
</dbReference>
<dbReference type="CDD" id="cd06225">
    <property type="entry name" value="HAMP"/>
    <property type="match status" value="1"/>
</dbReference>
<evidence type="ECO:0000256" key="14">
    <source>
        <dbReference type="ARBA" id="ARBA00023136"/>
    </source>
</evidence>
<dbReference type="PROSITE" id="PS50109">
    <property type="entry name" value="HIS_KIN"/>
    <property type="match status" value="1"/>
</dbReference>
<evidence type="ECO:0000313" key="21">
    <source>
        <dbReference type="Proteomes" id="UP001527202"/>
    </source>
</evidence>
<organism evidence="19 20">
    <name type="scientific">Paenibacillus chitinolyticus</name>
    <dbReference type="NCBI Taxonomy" id="79263"/>
    <lineage>
        <taxon>Bacteria</taxon>
        <taxon>Bacillati</taxon>
        <taxon>Bacillota</taxon>
        <taxon>Bacilli</taxon>
        <taxon>Bacillales</taxon>
        <taxon>Paenibacillaceae</taxon>
        <taxon>Paenibacillus</taxon>
    </lineage>
</organism>
<dbReference type="PANTHER" id="PTHR45436:SF5">
    <property type="entry name" value="SENSOR HISTIDINE KINASE TRCS"/>
    <property type="match status" value="1"/>
</dbReference>
<evidence type="ECO:0000256" key="2">
    <source>
        <dbReference type="ARBA" id="ARBA00004314"/>
    </source>
</evidence>
<comment type="subcellular location">
    <subcellularLocation>
        <location evidence="3">Cell membrane</location>
        <topology evidence="3">Multi-pass membrane protein</topology>
    </subcellularLocation>
    <subcellularLocation>
        <location evidence="2">Membrane raft</location>
        <topology evidence="2">Multi-pass membrane protein</topology>
    </subcellularLocation>
</comment>
<dbReference type="FunFam" id="1.10.287.130:FF:000001">
    <property type="entry name" value="Two-component sensor histidine kinase"/>
    <property type="match status" value="1"/>
</dbReference>
<dbReference type="Proteomes" id="UP000288943">
    <property type="component" value="Chromosome"/>
</dbReference>
<dbReference type="InterPro" id="IPR036097">
    <property type="entry name" value="HisK_dim/P_sf"/>
</dbReference>
<dbReference type="GO" id="GO:0045121">
    <property type="term" value="C:membrane raft"/>
    <property type="evidence" value="ECO:0007669"/>
    <property type="project" value="UniProtKB-SubCell"/>
</dbReference>
<dbReference type="CDD" id="cd00082">
    <property type="entry name" value="HisKA"/>
    <property type="match status" value="1"/>
</dbReference>
<name>A0A410WW14_9BACL</name>
<keyword evidence="12 15" id="KW-1133">Transmembrane helix</keyword>
<dbReference type="SUPFAM" id="SSF47384">
    <property type="entry name" value="Homodimeric domain of signal transducing histidine kinase"/>
    <property type="match status" value="1"/>
</dbReference>
<dbReference type="Gene3D" id="3.30.565.10">
    <property type="entry name" value="Histidine kinase-like ATPase, C-terminal domain"/>
    <property type="match status" value="1"/>
</dbReference>
<keyword evidence="21" id="KW-1185">Reference proteome</keyword>
<dbReference type="FunFam" id="3.30.565.10:FF:000023">
    <property type="entry name" value="PAS domain-containing sensor histidine kinase"/>
    <property type="match status" value="1"/>
</dbReference>
<dbReference type="GeneID" id="95375709"/>
<keyword evidence="5" id="KW-1003">Cell membrane</keyword>
<dbReference type="InterPro" id="IPR050428">
    <property type="entry name" value="TCS_sensor_his_kinase"/>
</dbReference>
<accession>A0A410WW14</accession>
<evidence type="ECO:0000256" key="8">
    <source>
        <dbReference type="ARBA" id="ARBA00022692"/>
    </source>
</evidence>
<evidence type="ECO:0000256" key="11">
    <source>
        <dbReference type="ARBA" id="ARBA00022840"/>
    </source>
</evidence>
<evidence type="ECO:0000313" key="19">
    <source>
        <dbReference type="EMBL" id="QAV18520.1"/>
    </source>
</evidence>